<proteinExistence type="predicted"/>
<reference evidence="1 2" key="1">
    <citation type="submission" date="2015-02" db="EMBL/GenBank/DDBJ databases">
        <title>Whole genome sequencing of multiple isolates of three species of pepper and tomato-infecting xanthomonads reveals genetic diversity in field strains and pinpoints effectors responsible for host specificity.</title>
        <authorList>
            <person name="Schwartz A."/>
            <person name="Dahlbeck D."/>
            <person name="Staskawicz B."/>
            <person name="Bart R."/>
            <person name="Potnis N."/>
            <person name="Minsavage G."/>
            <person name="Timilsina S."/>
            <person name="Goss E."/>
            <person name="Jones J."/>
            <person name="Vallad G."/>
            <person name="Barak J."/>
            <person name="Miller S."/>
            <person name="Ritchie D."/>
            <person name="Martins J.Jr."/>
            <person name="Patane J.S."/>
            <person name="Setubal J.C."/>
        </authorList>
    </citation>
    <scope>NUCLEOTIDE SEQUENCE [LARGE SCALE GENOMIC DNA]</scope>
    <source>
        <strain evidence="1 2">Xp3-15</strain>
    </source>
</reference>
<dbReference type="Proteomes" id="UP000035369">
    <property type="component" value="Unassembled WGS sequence"/>
</dbReference>
<accession>A0ABR5EKH0</accession>
<dbReference type="EMBL" id="JZUY01000087">
    <property type="protein sequence ID" value="KLC00670.1"/>
    <property type="molecule type" value="Genomic_DNA"/>
</dbReference>
<comment type="caution">
    <text evidence="1">The sequence shown here is derived from an EMBL/GenBank/DDBJ whole genome shotgun (WGS) entry which is preliminary data.</text>
</comment>
<sequence>MFDGGRLLACKYRCAESRSRADDEHVAFPLNDPAHLRHVIDSGLVRALSGESDPLIGDVQRQSFA</sequence>
<protein>
    <submittedName>
        <fullName evidence="1">Uncharacterized protein</fullName>
    </submittedName>
</protein>
<keyword evidence="2" id="KW-1185">Reference proteome</keyword>
<organism evidence="1 2">
    <name type="scientific">Xanthomonas perforans</name>
    <dbReference type="NCBI Taxonomy" id="442694"/>
    <lineage>
        <taxon>Bacteria</taxon>
        <taxon>Pseudomonadati</taxon>
        <taxon>Pseudomonadota</taxon>
        <taxon>Gammaproteobacteria</taxon>
        <taxon>Lysobacterales</taxon>
        <taxon>Lysobacteraceae</taxon>
        <taxon>Xanthomonas</taxon>
    </lineage>
</organism>
<evidence type="ECO:0000313" key="1">
    <source>
        <dbReference type="EMBL" id="KLC00670.1"/>
    </source>
</evidence>
<gene>
    <name evidence="1" type="ORF">XP315_23825</name>
</gene>
<evidence type="ECO:0000313" key="2">
    <source>
        <dbReference type="Proteomes" id="UP000035369"/>
    </source>
</evidence>
<name>A0ABR5EKH0_XANPE</name>